<reference evidence="22" key="1">
    <citation type="submission" date="2025-08" db="UniProtKB">
        <authorList>
            <consortium name="Ensembl"/>
        </authorList>
    </citation>
    <scope>IDENTIFICATION</scope>
</reference>
<dbReference type="OMA" id="HHWEHVL"/>
<sequence>MCISLFRSRTLFLSRECLSNVKESIARKQNEEISPSSTEKLDLDGWKSIMKSGLQEVSEVTSETEEDSALVATRELIEMWRLSGRDVPENISEDEMKTFMEHPTMSAKRKYLKFLSIKENIKKSKKEKKEKKQKLCEERKDKLLEKIDNNDESMNTFLLRLRTRSENCAYKWRTVQSMLFGQPLVFDMAFENCMTRRNLENTVKQLMVTEGLNRKAVDPFHLHYCNLKVDSLFHNTFTERYGEAWDELLVTVTEQSYADVFPREELIYLTADSPNVMKTFEHDKIYIVGALVDKPIQTGLSLAHAKRLKLTTALGAKNLTLDQMMLILLSLKETAAWKEALKSVPKRKYDDYIDTDCLEHQSEAFKKSIINEYKKRKTSVIDILIFFKICRPLCISI</sequence>
<dbReference type="GO" id="GO:0005654">
    <property type="term" value="C:nucleoplasm"/>
    <property type="evidence" value="ECO:0007669"/>
    <property type="project" value="Ensembl"/>
</dbReference>
<dbReference type="InterPro" id="IPR028564">
    <property type="entry name" value="MT_TRM10-typ"/>
</dbReference>
<evidence type="ECO:0000256" key="15">
    <source>
        <dbReference type="ARBA" id="ARBA00031759"/>
    </source>
</evidence>
<evidence type="ECO:0000256" key="11">
    <source>
        <dbReference type="ARBA" id="ARBA00023128"/>
    </source>
</evidence>
<evidence type="ECO:0000256" key="16">
    <source>
        <dbReference type="ARBA" id="ARBA00033019"/>
    </source>
</evidence>
<dbReference type="GeneTree" id="ENSGT00530000063169"/>
<evidence type="ECO:0000256" key="13">
    <source>
        <dbReference type="ARBA" id="ARBA00029803"/>
    </source>
</evidence>
<dbReference type="EC" id="2.1.1.221" evidence="3"/>
<evidence type="ECO:0000259" key="21">
    <source>
        <dbReference type="PROSITE" id="PS51675"/>
    </source>
</evidence>
<keyword evidence="11" id="KW-0496">Mitochondrion</keyword>
<dbReference type="GO" id="GO:0070131">
    <property type="term" value="P:positive regulation of mitochondrial translation"/>
    <property type="evidence" value="ECO:0007669"/>
    <property type="project" value="Ensembl"/>
</dbReference>
<evidence type="ECO:0000256" key="4">
    <source>
        <dbReference type="ARBA" id="ARBA00014681"/>
    </source>
</evidence>
<dbReference type="InterPro" id="IPR025812">
    <property type="entry name" value="Trm10_C_MTase_dom"/>
</dbReference>
<dbReference type="PROSITE" id="PS51675">
    <property type="entry name" value="SAM_MT_TRM10"/>
    <property type="match status" value="1"/>
</dbReference>
<feature type="domain" description="SAM-dependent MTase TRM10-type" evidence="21">
    <location>
        <begin position="170"/>
        <end position="351"/>
    </location>
</feature>
<dbReference type="GO" id="GO:0097745">
    <property type="term" value="P:mitochondrial tRNA 5'-end processing"/>
    <property type="evidence" value="ECO:0007669"/>
    <property type="project" value="Ensembl"/>
</dbReference>
<proteinExistence type="predicted"/>
<evidence type="ECO:0000256" key="6">
    <source>
        <dbReference type="ARBA" id="ARBA00022679"/>
    </source>
</evidence>
<evidence type="ECO:0000256" key="3">
    <source>
        <dbReference type="ARBA" id="ARBA00012797"/>
    </source>
</evidence>
<dbReference type="PANTHER" id="PTHR13563:SF5">
    <property type="entry name" value="TRNA METHYLTRANSFERASE 10 HOMOLOG C"/>
    <property type="match status" value="1"/>
</dbReference>
<comment type="catalytic activity">
    <reaction evidence="18">
        <text>guanosine(9) in tRNA + S-adenosyl-L-methionine = N(1)-methylguanosine(9) in tRNA + S-adenosyl-L-homocysteine + H(+)</text>
        <dbReference type="Rhea" id="RHEA:43156"/>
        <dbReference type="Rhea" id="RHEA-COMP:10367"/>
        <dbReference type="Rhea" id="RHEA-COMP:10368"/>
        <dbReference type="ChEBI" id="CHEBI:15378"/>
        <dbReference type="ChEBI" id="CHEBI:57856"/>
        <dbReference type="ChEBI" id="CHEBI:59789"/>
        <dbReference type="ChEBI" id="CHEBI:73542"/>
        <dbReference type="ChEBI" id="CHEBI:74269"/>
        <dbReference type="EC" id="2.1.1.221"/>
    </reaction>
</comment>
<evidence type="ECO:0000256" key="1">
    <source>
        <dbReference type="ARBA" id="ARBA00004173"/>
    </source>
</evidence>
<dbReference type="GO" id="GO:0052905">
    <property type="term" value="F:tRNA (guanosine(9)-N1)-methyltransferase activity"/>
    <property type="evidence" value="ECO:0007669"/>
    <property type="project" value="UniProtKB-EC"/>
</dbReference>
<dbReference type="InterPro" id="IPR007356">
    <property type="entry name" value="tRNA_m1G_MeTrfase_euk"/>
</dbReference>
<dbReference type="InterPro" id="IPR038459">
    <property type="entry name" value="MT_TRM10-typ_sf"/>
</dbReference>
<keyword evidence="5" id="KW-0489">Methyltransferase</keyword>
<dbReference type="Proteomes" id="UP000694392">
    <property type="component" value="Unplaced"/>
</dbReference>
<keyword evidence="9" id="KW-0809">Transit peptide</keyword>
<reference evidence="22" key="2">
    <citation type="submission" date="2025-09" db="UniProtKB">
        <authorList>
            <consortium name="Ensembl"/>
        </authorList>
    </citation>
    <scope>IDENTIFICATION</scope>
</reference>
<dbReference type="GO" id="GO:0160106">
    <property type="term" value="F:tRNA (adenine(9)-N1)-methyltransferase activity"/>
    <property type="evidence" value="ECO:0007669"/>
    <property type="project" value="UniProtKB-EC"/>
</dbReference>
<evidence type="ECO:0000256" key="18">
    <source>
        <dbReference type="ARBA" id="ARBA00048434"/>
    </source>
</evidence>
<organism evidence="22 23">
    <name type="scientific">Sphenodon punctatus</name>
    <name type="common">Tuatara</name>
    <name type="synonym">Hatteria punctata</name>
    <dbReference type="NCBI Taxonomy" id="8508"/>
    <lineage>
        <taxon>Eukaryota</taxon>
        <taxon>Metazoa</taxon>
        <taxon>Chordata</taxon>
        <taxon>Craniata</taxon>
        <taxon>Vertebrata</taxon>
        <taxon>Euteleostomi</taxon>
        <taxon>Lepidosauria</taxon>
        <taxon>Sphenodontia</taxon>
        <taxon>Sphenodontidae</taxon>
        <taxon>Sphenodon</taxon>
    </lineage>
</organism>
<evidence type="ECO:0000256" key="14">
    <source>
        <dbReference type="ARBA" id="ARBA00030623"/>
    </source>
</evidence>
<feature type="coiled-coil region" evidence="20">
    <location>
        <begin position="114"/>
        <end position="146"/>
    </location>
</feature>
<evidence type="ECO:0000256" key="7">
    <source>
        <dbReference type="ARBA" id="ARBA00022691"/>
    </source>
</evidence>
<evidence type="ECO:0000256" key="19">
    <source>
        <dbReference type="ARBA" id="ARBA00048481"/>
    </source>
</evidence>
<dbReference type="AlphaFoldDB" id="A0A8D0HGY7"/>
<evidence type="ECO:0000256" key="2">
    <source>
        <dbReference type="ARBA" id="ARBA00012794"/>
    </source>
</evidence>
<dbReference type="GO" id="GO:0070901">
    <property type="term" value="P:mitochondrial tRNA methylation"/>
    <property type="evidence" value="ECO:0007669"/>
    <property type="project" value="Ensembl"/>
</dbReference>
<evidence type="ECO:0000256" key="8">
    <source>
        <dbReference type="ARBA" id="ARBA00022694"/>
    </source>
</evidence>
<dbReference type="SMR" id="A0A8D0HGY7"/>
<comment type="subcellular location">
    <subcellularLocation>
        <location evidence="1">Mitochondrion</location>
    </subcellularLocation>
</comment>
<dbReference type="Gene3D" id="3.40.1280.30">
    <property type="match status" value="1"/>
</dbReference>
<dbReference type="PANTHER" id="PTHR13563">
    <property type="entry name" value="TRNA (GUANINE-9-) METHYLTRANSFERASE"/>
    <property type="match status" value="1"/>
</dbReference>
<evidence type="ECO:0000256" key="12">
    <source>
        <dbReference type="ARBA" id="ARBA00029727"/>
    </source>
</evidence>
<dbReference type="GO" id="GO:0042802">
    <property type="term" value="F:identical protein binding"/>
    <property type="evidence" value="ECO:0007669"/>
    <property type="project" value="Ensembl"/>
</dbReference>
<dbReference type="GO" id="GO:0030678">
    <property type="term" value="C:mitochondrial ribonuclease P complex"/>
    <property type="evidence" value="ECO:0007669"/>
    <property type="project" value="Ensembl"/>
</dbReference>
<name>A0A8D0HGY7_SPHPU</name>
<evidence type="ECO:0000256" key="10">
    <source>
        <dbReference type="ARBA" id="ARBA00023054"/>
    </source>
</evidence>
<comment type="catalytic activity">
    <reaction evidence="19">
        <text>an adenosine in mRNA + S-adenosyl-L-methionine = an N(1)-methyladenosine in mRNA + S-adenosyl-L-homocysteine + H(+)</text>
        <dbReference type="Rhea" id="RHEA:55392"/>
        <dbReference type="Rhea" id="RHEA-COMP:12414"/>
        <dbReference type="Rhea" id="RHEA-COMP:12415"/>
        <dbReference type="ChEBI" id="CHEBI:15378"/>
        <dbReference type="ChEBI" id="CHEBI:57856"/>
        <dbReference type="ChEBI" id="CHEBI:59789"/>
        <dbReference type="ChEBI" id="CHEBI:74411"/>
        <dbReference type="ChEBI" id="CHEBI:74491"/>
    </reaction>
</comment>
<gene>
    <name evidence="22" type="primary">TRMT10C</name>
</gene>
<evidence type="ECO:0000256" key="17">
    <source>
        <dbReference type="ARBA" id="ARBA00048278"/>
    </source>
</evidence>
<dbReference type="GO" id="GO:1990180">
    <property type="term" value="P:mitochondrial tRNA 3'-end processing"/>
    <property type="evidence" value="ECO:0007669"/>
    <property type="project" value="Ensembl"/>
</dbReference>
<dbReference type="GO" id="GO:0006397">
    <property type="term" value="P:mRNA processing"/>
    <property type="evidence" value="ECO:0007669"/>
    <property type="project" value="Ensembl"/>
</dbReference>
<keyword evidence="8" id="KW-0819">tRNA processing</keyword>
<dbReference type="GO" id="GO:0000049">
    <property type="term" value="F:tRNA binding"/>
    <property type="evidence" value="ECO:0007669"/>
    <property type="project" value="Ensembl"/>
</dbReference>
<accession>A0A8D0HGY7</accession>
<keyword evidence="6" id="KW-0808">Transferase</keyword>
<evidence type="ECO:0000313" key="23">
    <source>
        <dbReference type="Proteomes" id="UP000694392"/>
    </source>
</evidence>
<dbReference type="CDD" id="cd18102">
    <property type="entry name" value="Trm10_MRRP1"/>
    <property type="match status" value="1"/>
</dbReference>
<evidence type="ECO:0000256" key="5">
    <source>
        <dbReference type="ARBA" id="ARBA00022603"/>
    </source>
</evidence>
<comment type="catalytic activity">
    <reaction evidence="17">
        <text>adenosine(9) in tRNA + S-adenosyl-L-methionine = N(1)-methyladenosine(9) in tRNA + S-adenosyl-L-homocysteine + H(+)</text>
        <dbReference type="Rhea" id="RHEA:43148"/>
        <dbReference type="Rhea" id="RHEA-COMP:10363"/>
        <dbReference type="Rhea" id="RHEA-COMP:10364"/>
        <dbReference type="ChEBI" id="CHEBI:15378"/>
        <dbReference type="ChEBI" id="CHEBI:57856"/>
        <dbReference type="ChEBI" id="CHEBI:59789"/>
        <dbReference type="ChEBI" id="CHEBI:74411"/>
        <dbReference type="ChEBI" id="CHEBI:74491"/>
        <dbReference type="EC" id="2.1.1.218"/>
    </reaction>
</comment>
<keyword evidence="23" id="KW-1185">Reference proteome</keyword>
<dbReference type="EC" id="2.1.1.218" evidence="2"/>
<evidence type="ECO:0000256" key="20">
    <source>
        <dbReference type="SAM" id="Coils"/>
    </source>
</evidence>
<dbReference type="GO" id="GO:0043527">
    <property type="term" value="C:tRNA methyltransferase complex"/>
    <property type="evidence" value="ECO:0007669"/>
    <property type="project" value="Ensembl"/>
</dbReference>
<evidence type="ECO:0000313" key="22">
    <source>
        <dbReference type="Ensembl" id="ENSSPUP00000024145.1"/>
    </source>
</evidence>
<evidence type="ECO:0000256" key="9">
    <source>
        <dbReference type="ARBA" id="ARBA00022946"/>
    </source>
</evidence>
<dbReference type="Ensembl" id="ENSSPUT00000025753.1">
    <property type="protein sequence ID" value="ENSSPUP00000024145.1"/>
    <property type="gene ID" value="ENSSPUG00000018495.1"/>
</dbReference>
<keyword evidence="10 20" id="KW-0175">Coiled coil</keyword>
<dbReference type="GO" id="GO:0042645">
    <property type="term" value="C:mitochondrial nucleoid"/>
    <property type="evidence" value="ECO:0007669"/>
    <property type="project" value="Ensembl"/>
</dbReference>
<keyword evidence="7" id="KW-0949">S-adenosyl-L-methionine</keyword>
<protein>
    <recommendedName>
        <fullName evidence="4">tRNA methyltransferase 10 homolog C</fullName>
        <ecNumber evidence="2">2.1.1.218</ecNumber>
        <ecNumber evidence="3">2.1.1.221</ecNumber>
    </recommendedName>
    <alternativeName>
        <fullName evidence="14">Mitochondrial ribonuclease P protein 1</fullName>
    </alternativeName>
    <alternativeName>
        <fullName evidence="13">RNA (guanine-9-)-methyltransferase domain-containing protein 1</fullName>
    </alternativeName>
    <alternativeName>
        <fullName evidence="15">mRNA methyladenosine-N(1)-methyltransferase</fullName>
    </alternativeName>
    <alternativeName>
        <fullName evidence="16">tRNA (adenine(9)-N(1))-methyltransferase</fullName>
    </alternativeName>
    <alternativeName>
        <fullName evidence="12">tRNA (guanine(9)-N(1))-methyltransferase</fullName>
    </alternativeName>
</protein>